<keyword evidence="4" id="KW-1003">Cell membrane</keyword>
<dbReference type="STRING" id="1821621.A8C75_07990"/>
<feature type="transmembrane region" description="Helical" evidence="14">
    <location>
        <begin position="43"/>
        <end position="63"/>
    </location>
</feature>
<dbReference type="Gene3D" id="1.10.287.130">
    <property type="match status" value="1"/>
</dbReference>
<feature type="domain" description="PAS" evidence="16">
    <location>
        <begin position="533"/>
        <end position="578"/>
    </location>
</feature>
<dbReference type="InterPro" id="IPR003661">
    <property type="entry name" value="HisK_dim/P_dom"/>
</dbReference>
<dbReference type="InterPro" id="IPR000014">
    <property type="entry name" value="PAS"/>
</dbReference>
<name>A0A1A9EWB1_9GAMM</name>
<dbReference type="PANTHER" id="PTHR43711:SF1">
    <property type="entry name" value="HISTIDINE KINASE 1"/>
    <property type="match status" value="1"/>
</dbReference>
<reference evidence="18 19" key="2">
    <citation type="journal article" date="2018" name="Int. J. Syst. Evol. Microbiol.">
        <title>Marinobacterium aestuarii sp. nov., a benzene-degrading marine bacterium isolated from estuary sediment.</title>
        <authorList>
            <person name="Bae S.S."/>
            <person name="Jung J."/>
            <person name="Chung D."/>
            <person name="Baek K."/>
        </authorList>
    </citation>
    <scope>NUCLEOTIDE SEQUENCE [LARGE SCALE GENOMIC DNA]</scope>
    <source>
        <strain evidence="18 19">ST58-10</strain>
    </source>
</reference>
<dbReference type="OrthoDB" id="6110670at2"/>
<comment type="catalytic activity">
    <reaction evidence="1">
        <text>ATP + protein L-histidine = ADP + protein N-phospho-L-histidine.</text>
        <dbReference type="EC" id="2.7.13.3"/>
    </reaction>
</comment>
<proteinExistence type="predicted"/>
<dbReference type="AlphaFoldDB" id="A0A1A9EWB1"/>
<evidence type="ECO:0000256" key="9">
    <source>
        <dbReference type="ARBA" id="ARBA00022777"/>
    </source>
</evidence>
<keyword evidence="12" id="KW-0902">Two-component regulatory system</keyword>
<keyword evidence="10" id="KW-0067">ATP-binding</keyword>
<feature type="transmembrane region" description="Helical" evidence="14">
    <location>
        <begin position="198"/>
        <end position="218"/>
    </location>
</feature>
<dbReference type="InterPro" id="IPR003594">
    <property type="entry name" value="HATPase_dom"/>
</dbReference>
<dbReference type="InterPro" id="IPR007895">
    <property type="entry name" value="MASE1"/>
</dbReference>
<evidence type="ECO:0000256" key="3">
    <source>
        <dbReference type="ARBA" id="ARBA00012438"/>
    </source>
</evidence>
<dbReference type="KEGG" id="mars:A8C75_07990"/>
<dbReference type="RefSeq" id="WP_067380449.1">
    <property type="nucleotide sequence ID" value="NZ_CP015839.1"/>
</dbReference>
<dbReference type="PROSITE" id="PS50112">
    <property type="entry name" value="PAS"/>
    <property type="match status" value="1"/>
</dbReference>
<feature type="transmembrane region" description="Helical" evidence="14">
    <location>
        <begin position="131"/>
        <end position="158"/>
    </location>
</feature>
<dbReference type="Gene3D" id="3.30.565.10">
    <property type="entry name" value="Histidine kinase-like ATPase, C-terminal domain"/>
    <property type="match status" value="1"/>
</dbReference>
<dbReference type="InterPro" id="IPR004358">
    <property type="entry name" value="Sig_transdc_His_kin-like_C"/>
</dbReference>
<dbReference type="PROSITE" id="PS50839">
    <property type="entry name" value="CHASE"/>
    <property type="match status" value="1"/>
</dbReference>
<feature type="transmembrane region" description="Helical" evidence="14">
    <location>
        <begin position="12"/>
        <end position="36"/>
    </location>
</feature>
<dbReference type="SMART" id="SM01079">
    <property type="entry name" value="CHASE"/>
    <property type="match status" value="1"/>
</dbReference>
<dbReference type="SMART" id="SM00387">
    <property type="entry name" value="HATPase_c"/>
    <property type="match status" value="1"/>
</dbReference>
<evidence type="ECO:0000256" key="6">
    <source>
        <dbReference type="ARBA" id="ARBA00022679"/>
    </source>
</evidence>
<evidence type="ECO:0000256" key="12">
    <source>
        <dbReference type="ARBA" id="ARBA00023012"/>
    </source>
</evidence>
<dbReference type="GO" id="GO:0000155">
    <property type="term" value="F:phosphorelay sensor kinase activity"/>
    <property type="evidence" value="ECO:0007669"/>
    <property type="project" value="InterPro"/>
</dbReference>
<dbReference type="Pfam" id="PF02518">
    <property type="entry name" value="HATPase_c"/>
    <property type="match status" value="1"/>
</dbReference>
<protein>
    <recommendedName>
        <fullName evidence="3">histidine kinase</fullName>
        <ecNumber evidence="3">2.7.13.3</ecNumber>
    </recommendedName>
</protein>
<accession>A0A1A9EWB1</accession>
<evidence type="ECO:0000256" key="13">
    <source>
        <dbReference type="ARBA" id="ARBA00023136"/>
    </source>
</evidence>
<evidence type="ECO:0000313" key="19">
    <source>
        <dbReference type="Proteomes" id="UP000078070"/>
    </source>
</evidence>
<keyword evidence="5" id="KW-0597">Phosphoprotein</keyword>
<evidence type="ECO:0000313" key="18">
    <source>
        <dbReference type="EMBL" id="ANG62434.1"/>
    </source>
</evidence>
<dbReference type="GO" id="GO:0005886">
    <property type="term" value="C:plasma membrane"/>
    <property type="evidence" value="ECO:0007669"/>
    <property type="project" value="UniProtKB-SubCell"/>
</dbReference>
<gene>
    <name evidence="18" type="ORF">A8C75_07990</name>
</gene>
<evidence type="ECO:0000256" key="5">
    <source>
        <dbReference type="ARBA" id="ARBA00022553"/>
    </source>
</evidence>
<feature type="transmembrane region" description="Helical" evidence="14">
    <location>
        <begin position="83"/>
        <end position="110"/>
    </location>
</feature>
<evidence type="ECO:0000256" key="1">
    <source>
        <dbReference type="ARBA" id="ARBA00000085"/>
    </source>
</evidence>
<dbReference type="InterPro" id="IPR050736">
    <property type="entry name" value="Sensor_HK_Regulatory"/>
</dbReference>
<keyword evidence="9" id="KW-0418">Kinase</keyword>
<evidence type="ECO:0000256" key="7">
    <source>
        <dbReference type="ARBA" id="ARBA00022692"/>
    </source>
</evidence>
<dbReference type="SUPFAM" id="SSF55874">
    <property type="entry name" value="ATPase domain of HSP90 chaperone/DNA topoisomerase II/histidine kinase"/>
    <property type="match status" value="1"/>
</dbReference>
<dbReference type="Pfam" id="PF08448">
    <property type="entry name" value="PAS_4"/>
    <property type="match status" value="1"/>
</dbReference>
<dbReference type="Gene3D" id="3.30.450.20">
    <property type="entry name" value="PAS domain"/>
    <property type="match status" value="1"/>
</dbReference>
<feature type="domain" description="CHASE" evidence="17">
    <location>
        <begin position="261"/>
        <end position="428"/>
    </location>
</feature>
<dbReference type="InterPro" id="IPR006189">
    <property type="entry name" value="CHASE_dom"/>
</dbReference>
<reference evidence="19" key="1">
    <citation type="submission" date="2016-05" db="EMBL/GenBank/DDBJ databases">
        <authorList>
            <person name="Baek K."/>
            <person name="Yang S.-J."/>
        </authorList>
    </citation>
    <scope>NUCLEOTIDE SEQUENCE [LARGE SCALE GENOMIC DNA]</scope>
    <source>
        <strain evidence="19">ST58-10</strain>
    </source>
</reference>
<dbReference type="SMART" id="SM00091">
    <property type="entry name" value="PAS"/>
    <property type="match status" value="1"/>
</dbReference>
<dbReference type="Pfam" id="PF05231">
    <property type="entry name" value="MASE1"/>
    <property type="match status" value="1"/>
</dbReference>
<dbReference type="CDD" id="cd00082">
    <property type="entry name" value="HisKA"/>
    <property type="match status" value="1"/>
</dbReference>
<evidence type="ECO:0000256" key="10">
    <source>
        <dbReference type="ARBA" id="ARBA00022840"/>
    </source>
</evidence>
<dbReference type="Pfam" id="PF00512">
    <property type="entry name" value="HisKA"/>
    <property type="match status" value="1"/>
</dbReference>
<dbReference type="InterPro" id="IPR005467">
    <property type="entry name" value="His_kinase_dom"/>
</dbReference>
<comment type="subcellular location">
    <subcellularLocation>
        <location evidence="2">Cell membrane</location>
        <topology evidence="2">Multi-pass membrane protein</topology>
    </subcellularLocation>
</comment>
<keyword evidence="13 14" id="KW-0472">Membrane</keyword>
<dbReference type="CDD" id="cd16922">
    <property type="entry name" value="HATPase_EvgS-ArcB-TorS-like"/>
    <property type="match status" value="1"/>
</dbReference>
<sequence>MDRFFNAGTKPAWLAAVLILCIVYALVGRLALLLAIPPGYATAIFPSAGIAVAALLIWGNRLWPGVFLGSMLLNGWVGLEQGALSLVALQLSLGAASGAALQALTGAWLVQRVVGYPTSQSREQDIFRFMLLAGPVACLVNASVGATSLYAGGVISIAEYGYSWFTWWVGDTIGVLIAAPLMFICFSRPRSLWWGRRHSVAVPLLLSLASVVLLFVWVSKWEAQRTELEFRKASSEAAESLRASVASYLDSVASIERFFVSSSRVMRPEFRAFVENMLLKKPGIQGLGWNPRITETQRAGFEELVQAEGFPGFAITERDATGALVRAGRRPDYVVATYLEPLGDNGKALGFDVASSSERLEALNRARDTGLAVATAPITLVQEGGAQSGFLLFHPVYLGASNTAADRRQNLTGFAVGVFRVGDIVDAVLNARLPGNIMLSIDDRGASDGGHLYGTENHAGFESASYGFTADIDVGGRHWTLQFWPSAGYMSGHRGWQAWGVLATGLLFTSVLGAFLLAMTGRAYEVGVLVQRRTAELSGILNTAIETIMTLDRKGRLESVNPAGEALFAQPAEALVGRLISDVVPEFFISLVAGAGGLGSLSGAGSRCDTWALRPDGSRVPIELAVSPLPIGERMRYTLIIHDLTERHKVNRMKDEFISTVNHELRTPLTSIKGALGLVVGGVLDAHPDRKVGAITLAYDNCQRLETLINDLLDIGKIQYADVELRLQSLPANALAEKALAMNQGYADKYAVRCRLVPCAGEALVLGDENRLLQVFSNLLSNACKYSPAGAEVVVSLLSGSEELRISVADSGPGIPLEFQAQVFERFTQADSSDTRRLGGTGLGLAITRAIVERHGGKIGFDSIPGQGTVFYVDLPLVAVSAEPSGESSGGFSEKAAGARADEGIINAAADDVRA</sequence>
<dbReference type="Pfam" id="PF03924">
    <property type="entry name" value="CHASE"/>
    <property type="match status" value="1"/>
</dbReference>
<dbReference type="EC" id="2.7.13.3" evidence="3"/>
<keyword evidence="8" id="KW-0547">Nucleotide-binding</keyword>
<keyword evidence="19" id="KW-1185">Reference proteome</keyword>
<evidence type="ECO:0000256" key="14">
    <source>
        <dbReference type="SAM" id="Phobius"/>
    </source>
</evidence>
<dbReference type="SUPFAM" id="SSF47384">
    <property type="entry name" value="Homodimeric domain of signal transducing histidine kinase"/>
    <property type="match status" value="1"/>
</dbReference>
<dbReference type="Proteomes" id="UP000078070">
    <property type="component" value="Chromosome"/>
</dbReference>
<keyword evidence="7 14" id="KW-0812">Transmembrane</keyword>
<dbReference type="InterPro" id="IPR013656">
    <property type="entry name" value="PAS_4"/>
</dbReference>
<evidence type="ECO:0000256" key="11">
    <source>
        <dbReference type="ARBA" id="ARBA00022989"/>
    </source>
</evidence>
<dbReference type="InterPro" id="IPR036097">
    <property type="entry name" value="HisK_dim/P_sf"/>
</dbReference>
<dbReference type="InterPro" id="IPR036890">
    <property type="entry name" value="HATPase_C_sf"/>
</dbReference>
<evidence type="ECO:0000259" key="17">
    <source>
        <dbReference type="PROSITE" id="PS50839"/>
    </source>
</evidence>
<dbReference type="CDD" id="cd00130">
    <property type="entry name" value="PAS"/>
    <property type="match status" value="1"/>
</dbReference>
<dbReference type="InterPro" id="IPR035965">
    <property type="entry name" value="PAS-like_dom_sf"/>
</dbReference>
<dbReference type="EMBL" id="CP015839">
    <property type="protein sequence ID" value="ANG62434.1"/>
    <property type="molecule type" value="Genomic_DNA"/>
</dbReference>
<keyword evidence="11 14" id="KW-1133">Transmembrane helix</keyword>
<dbReference type="FunFam" id="3.30.565.10:FF:000023">
    <property type="entry name" value="PAS domain-containing sensor histidine kinase"/>
    <property type="match status" value="1"/>
</dbReference>
<evidence type="ECO:0000259" key="16">
    <source>
        <dbReference type="PROSITE" id="PS50112"/>
    </source>
</evidence>
<dbReference type="GO" id="GO:0005524">
    <property type="term" value="F:ATP binding"/>
    <property type="evidence" value="ECO:0007669"/>
    <property type="project" value="UniProtKB-KW"/>
</dbReference>
<feature type="transmembrane region" description="Helical" evidence="14">
    <location>
        <begin position="164"/>
        <end position="186"/>
    </location>
</feature>
<feature type="domain" description="Histidine kinase" evidence="15">
    <location>
        <begin position="660"/>
        <end position="879"/>
    </location>
</feature>
<dbReference type="PROSITE" id="PS50109">
    <property type="entry name" value="HIS_KIN"/>
    <property type="match status" value="1"/>
</dbReference>
<dbReference type="PRINTS" id="PR00344">
    <property type="entry name" value="BCTRLSENSOR"/>
</dbReference>
<keyword evidence="6" id="KW-0808">Transferase</keyword>
<dbReference type="PANTHER" id="PTHR43711">
    <property type="entry name" value="TWO-COMPONENT HISTIDINE KINASE"/>
    <property type="match status" value="1"/>
</dbReference>
<evidence type="ECO:0000259" key="15">
    <source>
        <dbReference type="PROSITE" id="PS50109"/>
    </source>
</evidence>
<evidence type="ECO:0000256" key="4">
    <source>
        <dbReference type="ARBA" id="ARBA00022475"/>
    </source>
</evidence>
<dbReference type="InterPro" id="IPR042240">
    <property type="entry name" value="CHASE_sf"/>
</dbReference>
<evidence type="ECO:0000256" key="2">
    <source>
        <dbReference type="ARBA" id="ARBA00004651"/>
    </source>
</evidence>
<evidence type="ECO:0000256" key="8">
    <source>
        <dbReference type="ARBA" id="ARBA00022741"/>
    </source>
</evidence>
<dbReference type="Gene3D" id="3.30.450.350">
    <property type="entry name" value="CHASE domain"/>
    <property type="match status" value="1"/>
</dbReference>
<dbReference type="SMART" id="SM00388">
    <property type="entry name" value="HisKA"/>
    <property type="match status" value="1"/>
</dbReference>
<organism evidence="18 19">
    <name type="scientific">Marinobacterium aestuarii</name>
    <dbReference type="NCBI Taxonomy" id="1821621"/>
    <lineage>
        <taxon>Bacteria</taxon>
        <taxon>Pseudomonadati</taxon>
        <taxon>Pseudomonadota</taxon>
        <taxon>Gammaproteobacteria</taxon>
        <taxon>Oceanospirillales</taxon>
        <taxon>Oceanospirillaceae</taxon>
        <taxon>Marinobacterium</taxon>
    </lineage>
</organism>
<dbReference type="SUPFAM" id="SSF55785">
    <property type="entry name" value="PYP-like sensor domain (PAS domain)"/>
    <property type="match status" value="1"/>
</dbReference>
<dbReference type="NCBIfam" id="TIGR00229">
    <property type="entry name" value="sensory_box"/>
    <property type="match status" value="1"/>
</dbReference>